<accession>A0A081A296</accession>
<evidence type="ECO:0000313" key="3">
    <source>
        <dbReference type="Proteomes" id="UP000028582"/>
    </source>
</evidence>
<dbReference type="Proteomes" id="UP000028582">
    <property type="component" value="Unassembled WGS sequence"/>
</dbReference>
<name>A0A081A296_PHYNI</name>
<dbReference type="PANTHER" id="PTHR47169">
    <property type="entry name" value="OS01G0541250 PROTEIN"/>
    <property type="match status" value="1"/>
</dbReference>
<dbReference type="AlphaFoldDB" id="A0A081A296"/>
<proteinExistence type="predicted"/>
<comment type="caution">
    <text evidence="2">The sequence shown here is derived from an EMBL/GenBank/DDBJ whole genome shotgun (WGS) entry which is preliminary data.</text>
</comment>
<dbReference type="GO" id="GO:0003676">
    <property type="term" value="F:nucleic acid binding"/>
    <property type="evidence" value="ECO:0007669"/>
    <property type="project" value="InterPro"/>
</dbReference>
<evidence type="ECO:0000256" key="1">
    <source>
        <dbReference type="SAM" id="MobiDB-lite"/>
    </source>
</evidence>
<reference evidence="2 3" key="1">
    <citation type="submission" date="2013-11" db="EMBL/GenBank/DDBJ databases">
        <title>The Genome Sequence of Phytophthora parasitica P1976.</title>
        <authorList>
            <consortium name="The Broad Institute Genomics Platform"/>
            <person name="Russ C."/>
            <person name="Tyler B."/>
            <person name="Panabieres F."/>
            <person name="Shan W."/>
            <person name="Tripathy S."/>
            <person name="Grunwald N."/>
            <person name="Machado M."/>
            <person name="Johnson C.S."/>
            <person name="Walker B."/>
            <person name="Young S."/>
            <person name="Zeng Q."/>
            <person name="Gargeya S."/>
            <person name="Fitzgerald M."/>
            <person name="Haas B."/>
            <person name="Abouelleil A."/>
            <person name="Allen A.W."/>
            <person name="Alvarado L."/>
            <person name="Arachchi H.M."/>
            <person name="Berlin A.M."/>
            <person name="Chapman S.B."/>
            <person name="Gainer-Dewar J."/>
            <person name="Goldberg J."/>
            <person name="Griggs A."/>
            <person name="Gujja S."/>
            <person name="Hansen M."/>
            <person name="Howarth C."/>
            <person name="Imamovic A."/>
            <person name="Ireland A."/>
            <person name="Larimer J."/>
            <person name="McCowan C."/>
            <person name="Murphy C."/>
            <person name="Pearson M."/>
            <person name="Poon T.W."/>
            <person name="Priest M."/>
            <person name="Roberts A."/>
            <person name="Saif S."/>
            <person name="Shea T."/>
            <person name="Sisk P."/>
            <person name="Sykes S."/>
            <person name="Wortman J."/>
            <person name="Nusbaum C."/>
            <person name="Birren B."/>
        </authorList>
    </citation>
    <scope>NUCLEOTIDE SEQUENCE [LARGE SCALE GENOMIC DNA]</scope>
    <source>
        <strain evidence="2 3">P1976</strain>
    </source>
</reference>
<gene>
    <name evidence="2" type="ORF">F444_11021</name>
</gene>
<dbReference type="Gene3D" id="3.30.420.10">
    <property type="entry name" value="Ribonuclease H-like superfamily/Ribonuclease H"/>
    <property type="match status" value="1"/>
</dbReference>
<dbReference type="EMBL" id="ANJA01001992">
    <property type="protein sequence ID" value="ETO73007.1"/>
    <property type="molecule type" value="Genomic_DNA"/>
</dbReference>
<organism evidence="2 3">
    <name type="scientific">Phytophthora nicotianae P1976</name>
    <dbReference type="NCBI Taxonomy" id="1317066"/>
    <lineage>
        <taxon>Eukaryota</taxon>
        <taxon>Sar</taxon>
        <taxon>Stramenopiles</taxon>
        <taxon>Oomycota</taxon>
        <taxon>Peronosporomycetes</taxon>
        <taxon>Peronosporales</taxon>
        <taxon>Peronosporaceae</taxon>
        <taxon>Phytophthora</taxon>
    </lineage>
</organism>
<feature type="region of interest" description="Disordered" evidence="1">
    <location>
        <begin position="43"/>
        <end position="69"/>
    </location>
</feature>
<protein>
    <submittedName>
        <fullName evidence="2">Uncharacterized protein</fullName>
    </submittedName>
</protein>
<dbReference type="InterPro" id="IPR036397">
    <property type="entry name" value="RNaseH_sf"/>
</dbReference>
<dbReference type="OrthoDB" id="113327at2759"/>
<dbReference type="PANTHER" id="PTHR47169:SF2">
    <property type="entry name" value="OS01G0541250 PROTEIN"/>
    <property type="match status" value="1"/>
</dbReference>
<sequence length="151" mass="16714">MNCASAVLLNGVLGSPQSAKSALNQSNLWRLRSNSARVRDAHLRFRPPPPNLPNARLQDQGTKRRKPQEQHLTRDFDELIAVVEAAYWELPPSTINATFLSLQTTMNKCIEEKGVNDFKPVQMGKAHLAKEGRLPLSIRCSSTAAEVPSLS</sequence>
<evidence type="ECO:0000313" key="2">
    <source>
        <dbReference type="EMBL" id="ETO73007.1"/>
    </source>
</evidence>